<dbReference type="AlphaFoldDB" id="A0A7X4YTP7"/>
<feature type="domain" description="GGDEF" evidence="2">
    <location>
        <begin position="211"/>
        <end position="344"/>
    </location>
</feature>
<dbReference type="PANTHER" id="PTHR45138:SF9">
    <property type="entry name" value="DIGUANYLATE CYCLASE DGCM-RELATED"/>
    <property type="match status" value="1"/>
</dbReference>
<evidence type="ECO:0000313" key="4">
    <source>
        <dbReference type="Proteomes" id="UP000558113"/>
    </source>
</evidence>
<keyword evidence="1" id="KW-1133">Transmembrane helix</keyword>
<dbReference type="InterPro" id="IPR000160">
    <property type="entry name" value="GGDEF_dom"/>
</dbReference>
<feature type="transmembrane region" description="Helical" evidence="1">
    <location>
        <begin position="12"/>
        <end position="34"/>
    </location>
</feature>
<feature type="transmembrane region" description="Helical" evidence="1">
    <location>
        <begin position="40"/>
        <end position="61"/>
    </location>
</feature>
<feature type="transmembrane region" description="Helical" evidence="1">
    <location>
        <begin position="147"/>
        <end position="169"/>
    </location>
</feature>
<dbReference type="EMBL" id="JAAAMU010000011">
    <property type="protein sequence ID" value="NBC71324.1"/>
    <property type="molecule type" value="Genomic_DNA"/>
</dbReference>
<dbReference type="CDD" id="cd01949">
    <property type="entry name" value="GGDEF"/>
    <property type="match status" value="1"/>
</dbReference>
<evidence type="ECO:0000259" key="2">
    <source>
        <dbReference type="PROSITE" id="PS50887"/>
    </source>
</evidence>
<dbReference type="Gene3D" id="3.30.70.270">
    <property type="match status" value="1"/>
</dbReference>
<keyword evidence="4" id="KW-1185">Reference proteome</keyword>
<dbReference type="OrthoDB" id="9759607at2"/>
<name>A0A7X4YTP7_9BACL</name>
<dbReference type="InterPro" id="IPR050469">
    <property type="entry name" value="Diguanylate_Cyclase"/>
</dbReference>
<dbReference type="PROSITE" id="PS50887">
    <property type="entry name" value="GGDEF"/>
    <property type="match status" value="1"/>
</dbReference>
<accession>A0A7X4YTP7</accession>
<keyword evidence="1" id="KW-0472">Membrane</keyword>
<dbReference type="InterPro" id="IPR029787">
    <property type="entry name" value="Nucleotide_cyclase"/>
</dbReference>
<dbReference type="PANTHER" id="PTHR45138">
    <property type="entry name" value="REGULATORY COMPONENTS OF SENSORY TRANSDUCTION SYSTEM"/>
    <property type="match status" value="1"/>
</dbReference>
<dbReference type="NCBIfam" id="TIGR00254">
    <property type="entry name" value="GGDEF"/>
    <property type="match status" value="1"/>
</dbReference>
<dbReference type="SUPFAM" id="SSF55073">
    <property type="entry name" value="Nucleotide cyclase"/>
    <property type="match status" value="1"/>
</dbReference>
<evidence type="ECO:0000256" key="1">
    <source>
        <dbReference type="SAM" id="Phobius"/>
    </source>
</evidence>
<keyword evidence="1" id="KW-0812">Transmembrane</keyword>
<reference evidence="3 4" key="1">
    <citation type="submission" date="2020-01" db="EMBL/GenBank/DDBJ databases">
        <title>Paenibacillus soybeanensis sp. nov. isolated from the nodules of soybean (Glycine max(L.) Merr).</title>
        <authorList>
            <person name="Wang H."/>
        </authorList>
    </citation>
    <scope>NUCLEOTIDE SEQUENCE [LARGE SCALE GENOMIC DNA]</scope>
    <source>
        <strain evidence="3 4">DSM 23054</strain>
    </source>
</reference>
<dbReference type="Pfam" id="PF00990">
    <property type="entry name" value="GGDEF"/>
    <property type="match status" value="1"/>
</dbReference>
<dbReference type="Proteomes" id="UP000558113">
    <property type="component" value="Unassembled WGS sequence"/>
</dbReference>
<sequence>MIGTQKKDRMLEMLFSFVRWFFLLASVWMYYGYYDSPATHAFFLAAFCLSTLYMGATQYVLYKNQTERKQYIYITRAGILFDLCALTVLLILTGYAGSPVFPIGYLIILHASVYWGMKGAVVTSAALIADYAFLVGAKGHVLPEQELPYIVMNFTFLAFIGTLGGMIVARERKHLGEKNEYESMAKRDYLTGLWNHRTFQEHLKQYGEQSRPIAVIMADIDKFKRINDSYGHLTGDLVLRELAVELGRIFCGDNGSVYRYGGEEFAILIPPTEIGAAESRLNLLRDALSAKTFEAGEGVRFTVTMSFGAAIRTGQAVPDLLREADDALYEAKRGGRDRIVWARAAAVN</sequence>
<evidence type="ECO:0000313" key="3">
    <source>
        <dbReference type="EMBL" id="NBC71324.1"/>
    </source>
</evidence>
<dbReference type="FunFam" id="3.30.70.270:FF:000001">
    <property type="entry name" value="Diguanylate cyclase domain protein"/>
    <property type="match status" value="1"/>
</dbReference>
<protein>
    <submittedName>
        <fullName evidence="3">Diguanylate cyclase</fullName>
    </submittedName>
</protein>
<dbReference type="RefSeq" id="WP_161701181.1">
    <property type="nucleotide sequence ID" value="NZ_JAAAMU010000011.1"/>
</dbReference>
<organism evidence="3 4">
    <name type="scientific">Paenibacillus sacheonensis</name>
    <dbReference type="NCBI Taxonomy" id="742054"/>
    <lineage>
        <taxon>Bacteria</taxon>
        <taxon>Bacillati</taxon>
        <taxon>Bacillota</taxon>
        <taxon>Bacilli</taxon>
        <taxon>Bacillales</taxon>
        <taxon>Paenibacillaceae</taxon>
        <taxon>Paenibacillus</taxon>
    </lineage>
</organism>
<feature type="transmembrane region" description="Helical" evidence="1">
    <location>
        <begin position="124"/>
        <end position="141"/>
    </location>
</feature>
<dbReference type="InterPro" id="IPR043128">
    <property type="entry name" value="Rev_trsase/Diguanyl_cyclase"/>
</dbReference>
<dbReference type="SMART" id="SM00267">
    <property type="entry name" value="GGDEF"/>
    <property type="match status" value="1"/>
</dbReference>
<comment type="caution">
    <text evidence="3">The sequence shown here is derived from an EMBL/GenBank/DDBJ whole genome shotgun (WGS) entry which is preliminary data.</text>
</comment>
<gene>
    <name evidence="3" type="ORF">GT003_20200</name>
</gene>
<proteinExistence type="predicted"/>
<dbReference type="GO" id="GO:0052621">
    <property type="term" value="F:diguanylate cyclase activity"/>
    <property type="evidence" value="ECO:0007669"/>
    <property type="project" value="TreeGrafter"/>
</dbReference>